<dbReference type="SUPFAM" id="SSF53335">
    <property type="entry name" value="S-adenosyl-L-methionine-dependent methyltransferases"/>
    <property type="match status" value="1"/>
</dbReference>
<dbReference type="AlphaFoldDB" id="A0A1G6PDV3"/>
<dbReference type="InterPro" id="IPR029063">
    <property type="entry name" value="SAM-dependent_MTases_sf"/>
</dbReference>
<dbReference type="STRING" id="1640674.SAMN05216323_105018"/>
<evidence type="ECO:0000313" key="1">
    <source>
        <dbReference type="EMBL" id="SDC77617.1"/>
    </source>
</evidence>
<sequence length="173" mass="19950">MHKCISDAANKCIGIDINEAGIDLLKEKYAYQNVYYNDLLNQNLLPEIISSSWDIIFLGEILEHVNNPVLFLQSIHQKYGPYIKSIVITVPNAFRSENFIGAIKNREVINSDHRYWFTPYTLSKILVLAGFKNPKLSLVSSMPITDRGPLHRFLLRKKPMFRDTLLVEACFFD</sequence>
<dbReference type="Proteomes" id="UP000199452">
    <property type="component" value="Unassembled WGS sequence"/>
</dbReference>
<name>A0A1G6PDV3_9BACT</name>
<organism evidence="1 2">
    <name type="scientific">Williamwhitmania taraxaci</name>
    <dbReference type="NCBI Taxonomy" id="1640674"/>
    <lineage>
        <taxon>Bacteria</taxon>
        <taxon>Pseudomonadati</taxon>
        <taxon>Bacteroidota</taxon>
        <taxon>Bacteroidia</taxon>
        <taxon>Bacteroidales</taxon>
        <taxon>Williamwhitmaniaceae</taxon>
        <taxon>Williamwhitmania</taxon>
    </lineage>
</organism>
<dbReference type="Gene3D" id="3.40.50.150">
    <property type="entry name" value="Vaccinia Virus protein VP39"/>
    <property type="match status" value="1"/>
</dbReference>
<reference evidence="1 2" key="1">
    <citation type="submission" date="2016-09" db="EMBL/GenBank/DDBJ databases">
        <authorList>
            <person name="Capua I."/>
            <person name="De Benedictis P."/>
            <person name="Joannis T."/>
            <person name="Lombin L.H."/>
            <person name="Cattoli G."/>
        </authorList>
    </citation>
    <scope>NUCLEOTIDE SEQUENCE [LARGE SCALE GENOMIC DNA]</scope>
    <source>
        <strain evidence="1 2">A7P-90m</strain>
    </source>
</reference>
<dbReference type="GO" id="GO:0008757">
    <property type="term" value="F:S-adenosylmethionine-dependent methyltransferase activity"/>
    <property type="evidence" value="ECO:0007669"/>
    <property type="project" value="InterPro"/>
</dbReference>
<proteinExistence type="predicted"/>
<dbReference type="GO" id="GO:0032259">
    <property type="term" value="P:methylation"/>
    <property type="evidence" value="ECO:0007669"/>
    <property type="project" value="UniProtKB-KW"/>
</dbReference>
<keyword evidence="1" id="KW-0808">Transferase</keyword>
<evidence type="ECO:0000313" key="2">
    <source>
        <dbReference type="Proteomes" id="UP000199452"/>
    </source>
</evidence>
<gene>
    <name evidence="1" type="ORF">SAMN05216323_105018</name>
</gene>
<accession>A0A1G6PDV3</accession>
<keyword evidence="2" id="KW-1185">Reference proteome</keyword>
<keyword evidence="1" id="KW-0489">Methyltransferase</keyword>
<dbReference type="Pfam" id="PF13489">
    <property type="entry name" value="Methyltransf_23"/>
    <property type="match status" value="1"/>
</dbReference>
<protein>
    <submittedName>
        <fullName evidence="1">Methyltransferase domain-containing protein</fullName>
    </submittedName>
</protein>
<dbReference type="EMBL" id="FMYP01000050">
    <property type="protein sequence ID" value="SDC77617.1"/>
    <property type="molecule type" value="Genomic_DNA"/>
</dbReference>